<keyword evidence="1" id="KW-0732">Signal</keyword>
<protein>
    <submittedName>
        <fullName evidence="2">Uncharacterized protein</fullName>
    </submittedName>
</protein>
<organism evidence="2 3">
    <name type="scientific">Methylobacterium variabile</name>
    <dbReference type="NCBI Taxonomy" id="298794"/>
    <lineage>
        <taxon>Bacteria</taxon>
        <taxon>Pseudomonadati</taxon>
        <taxon>Pseudomonadota</taxon>
        <taxon>Alphaproteobacteria</taxon>
        <taxon>Hyphomicrobiales</taxon>
        <taxon>Methylobacteriaceae</taxon>
        <taxon>Methylobacterium</taxon>
    </lineage>
</organism>
<dbReference type="AlphaFoldDB" id="A0A0J6T0A6"/>
<keyword evidence="3" id="KW-1185">Reference proteome</keyword>
<comment type="caution">
    <text evidence="2">The sequence shown here is derived from an EMBL/GenBank/DDBJ whole genome shotgun (WGS) entry which is preliminary data.</text>
</comment>
<evidence type="ECO:0000313" key="2">
    <source>
        <dbReference type="EMBL" id="KMO40880.1"/>
    </source>
</evidence>
<feature type="chain" id="PRO_5005281635" evidence="1">
    <location>
        <begin position="31"/>
        <end position="165"/>
    </location>
</feature>
<dbReference type="RefSeq" id="WP_048443404.1">
    <property type="nucleotide sequence ID" value="NZ_LABY01000040.1"/>
</dbReference>
<name>A0A0J6T0A6_9HYPH</name>
<dbReference type="EMBL" id="LABY01000040">
    <property type="protein sequence ID" value="KMO40880.1"/>
    <property type="molecule type" value="Genomic_DNA"/>
</dbReference>
<reference evidence="2 3" key="1">
    <citation type="submission" date="2015-03" db="EMBL/GenBank/DDBJ databases">
        <title>Genome sequencing of Methylobacterium variabile DSM 16961.</title>
        <authorList>
            <person name="Chaudhry V."/>
            <person name="Patil P.B."/>
        </authorList>
    </citation>
    <scope>NUCLEOTIDE SEQUENCE [LARGE SCALE GENOMIC DNA]</scope>
    <source>
        <strain evidence="2 3">DSM 16961</strain>
    </source>
</reference>
<evidence type="ECO:0000313" key="3">
    <source>
        <dbReference type="Proteomes" id="UP000035955"/>
    </source>
</evidence>
<feature type="signal peptide" evidence="1">
    <location>
        <begin position="1"/>
        <end position="30"/>
    </location>
</feature>
<proteinExistence type="predicted"/>
<dbReference type="Proteomes" id="UP000035955">
    <property type="component" value="Unassembled WGS sequence"/>
</dbReference>
<gene>
    <name evidence="2" type="ORF">VQ02_06800</name>
</gene>
<accession>A0A0J6T0A6</accession>
<sequence>MTSSAIRGAPPARSLLLAAIALVVAGAAEAEDALLQILSAPLVCRFQAVSVGQFRGLDYGPGTPSGSSVMTIAAAPDDLRQGRAAMIEQDRAAIARIVVTDKQTLLVGTTPGGDLATVTLLLAARTGGGVPASLTRHAMIGNVPVLAQSTGICRPDAPEAGQKAR</sequence>
<dbReference type="PATRIC" id="fig|298794.3.peg.5558"/>
<evidence type="ECO:0000256" key="1">
    <source>
        <dbReference type="SAM" id="SignalP"/>
    </source>
</evidence>